<dbReference type="PRINTS" id="PR00368">
    <property type="entry name" value="FADPNR"/>
</dbReference>
<dbReference type="EMBL" id="CP031423">
    <property type="protein sequence ID" value="AZS36005.1"/>
    <property type="molecule type" value="Genomic_DNA"/>
</dbReference>
<protein>
    <submittedName>
        <fullName evidence="13">Mercuric reductase</fullName>
        <ecNumber evidence="13">1.16.1.1</ecNumber>
    </submittedName>
</protein>
<evidence type="ECO:0000256" key="1">
    <source>
        <dbReference type="ARBA" id="ARBA00007532"/>
    </source>
</evidence>
<gene>
    <name evidence="13" type="primary">merA</name>
    <name evidence="13" type="ORF">CVS47_00603</name>
</gene>
<dbReference type="InterPro" id="IPR036188">
    <property type="entry name" value="FAD/NAD-bd_sf"/>
</dbReference>
<dbReference type="InterPro" id="IPR004099">
    <property type="entry name" value="Pyr_nucl-diS_OxRdtase_dimer"/>
</dbReference>
<keyword evidence="2 10" id="KW-0285">Flavoprotein</keyword>
<dbReference type="PROSITE" id="PS00076">
    <property type="entry name" value="PYRIDINE_REDOX_1"/>
    <property type="match status" value="1"/>
</dbReference>
<name>A0A3S9W7H9_9MICO</name>
<evidence type="ECO:0000313" key="14">
    <source>
        <dbReference type="Proteomes" id="UP000276888"/>
    </source>
</evidence>
<dbReference type="InterPro" id="IPR016156">
    <property type="entry name" value="FAD/NAD-linked_Rdtase_dimer_sf"/>
</dbReference>
<dbReference type="AlphaFoldDB" id="A0A3S9W7H9"/>
<dbReference type="GO" id="GO:0016668">
    <property type="term" value="F:oxidoreductase activity, acting on a sulfur group of donors, NAD(P) as acceptor"/>
    <property type="evidence" value="ECO:0007669"/>
    <property type="project" value="InterPro"/>
</dbReference>
<accession>A0A3S9W7H9</accession>
<evidence type="ECO:0000256" key="9">
    <source>
        <dbReference type="PIRSR" id="PIRSR000350-4"/>
    </source>
</evidence>
<dbReference type="GO" id="GO:0003955">
    <property type="term" value="F:NAD(P)H dehydrogenase (quinone) activity"/>
    <property type="evidence" value="ECO:0007669"/>
    <property type="project" value="TreeGrafter"/>
</dbReference>
<dbReference type="RefSeq" id="WP_127094753.1">
    <property type="nucleotide sequence ID" value="NZ_CP031423.1"/>
</dbReference>
<keyword evidence="3 8" id="KW-0274">FAD</keyword>
<feature type="binding site" evidence="8">
    <location>
        <position position="326"/>
    </location>
    <ligand>
        <name>FAD</name>
        <dbReference type="ChEBI" id="CHEBI:57692"/>
    </ligand>
</feature>
<feature type="domain" description="Pyridine nucleotide-disulphide oxidoreductase dimerisation" evidence="11">
    <location>
        <begin position="361"/>
        <end position="465"/>
    </location>
</feature>
<dbReference type="InterPro" id="IPR023753">
    <property type="entry name" value="FAD/NAD-binding_dom"/>
</dbReference>
<dbReference type="GO" id="GO:0050660">
    <property type="term" value="F:flavin adenine dinucleotide binding"/>
    <property type="evidence" value="ECO:0007669"/>
    <property type="project" value="TreeGrafter"/>
</dbReference>
<dbReference type="Gene3D" id="3.50.50.60">
    <property type="entry name" value="FAD/NAD(P)-binding domain"/>
    <property type="match status" value="2"/>
</dbReference>
<dbReference type="Pfam" id="PF07992">
    <property type="entry name" value="Pyr_redox_2"/>
    <property type="match status" value="1"/>
</dbReference>
<evidence type="ECO:0000256" key="5">
    <source>
        <dbReference type="ARBA" id="ARBA00023002"/>
    </source>
</evidence>
<feature type="binding site" evidence="8">
    <location>
        <begin position="193"/>
        <end position="200"/>
    </location>
    <ligand>
        <name>NAD(+)</name>
        <dbReference type="ChEBI" id="CHEBI:57540"/>
    </ligand>
</feature>
<dbReference type="PRINTS" id="PR00411">
    <property type="entry name" value="PNDRDTASEI"/>
</dbReference>
<feature type="binding site" evidence="8">
    <location>
        <position position="68"/>
    </location>
    <ligand>
        <name>FAD</name>
        <dbReference type="ChEBI" id="CHEBI:57692"/>
    </ligand>
</feature>
<evidence type="ECO:0000256" key="7">
    <source>
        <dbReference type="ARBA" id="ARBA00023284"/>
    </source>
</evidence>
<evidence type="ECO:0000259" key="12">
    <source>
        <dbReference type="Pfam" id="PF07992"/>
    </source>
</evidence>
<dbReference type="Gene3D" id="3.30.390.30">
    <property type="match status" value="1"/>
</dbReference>
<comment type="cofactor">
    <cofactor evidence="8">
        <name>FAD</name>
        <dbReference type="ChEBI" id="CHEBI:57692"/>
    </cofactor>
    <text evidence="8">Binds 1 FAD per subunit.</text>
</comment>
<feature type="binding site" evidence="8">
    <location>
        <begin position="156"/>
        <end position="158"/>
    </location>
    <ligand>
        <name>FAD</name>
        <dbReference type="ChEBI" id="CHEBI:57692"/>
    </ligand>
</feature>
<dbReference type="SUPFAM" id="SSF51905">
    <property type="entry name" value="FAD/NAD(P)-binding domain"/>
    <property type="match status" value="1"/>
</dbReference>
<dbReference type="InterPro" id="IPR012999">
    <property type="entry name" value="Pyr_OxRdtase_I_AS"/>
</dbReference>
<sequence>MTRSSRRVGSTVTPAQAASRQWDLVVLGAGSAGLVASRTAAALGASVLLIEAGRFGGECLHTGCVPSKALIATAAAAHAARHGSTLGVGGQDVPIDFGAVMSHVRAAIRRIEPVDSPDALAKDGVHSLRGHARFDGPDAVVVDAERIRFRDAIVATGSAPIRSPAEGAESIDVLTNETFWDLDERPDRLLIQGGGAIGCEIAQAMARLGSSVTLVHRGDRLLAKEDAEASQVVLEALRADGVDVRLKTSVRAVSAAGTSATSASGGARLSDGSDVVFDRMLAALGRQARTGALGLEVAGVALDASGAVAVDRAMKTSNPRIRAAGDVTALPRFTHTAGMYASVAATNAVLGLSRAADLDVVPRVTFTSPEVGAVGVDPAQAPGRGMRVIVQQHAHLDRAIADGHTDGFTKIVVDRRGRVAGAVIVGPRAGESLAEYTVATRARLSVNALASTIHAYPTYSDAGWNAVVSEARRGLGRGAVSLAIRGLSAVRRRRA</sequence>
<evidence type="ECO:0000256" key="2">
    <source>
        <dbReference type="ARBA" id="ARBA00022630"/>
    </source>
</evidence>
<evidence type="ECO:0000256" key="3">
    <source>
        <dbReference type="ARBA" id="ARBA00022827"/>
    </source>
</evidence>
<keyword evidence="14" id="KW-1185">Reference proteome</keyword>
<dbReference type="PANTHER" id="PTHR43014">
    <property type="entry name" value="MERCURIC REDUCTASE"/>
    <property type="match status" value="1"/>
</dbReference>
<feature type="binding site" evidence="8">
    <location>
        <position position="285"/>
    </location>
    <ligand>
        <name>NAD(+)</name>
        <dbReference type="ChEBI" id="CHEBI:57540"/>
    </ligand>
</feature>
<comment type="similarity">
    <text evidence="1 10">Belongs to the class-I pyridine nucleotide-disulfide oxidoreductase family.</text>
</comment>
<dbReference type="OrthoDB" id="9800167at2"/>
<dbReference type="GO" id="GO:0016152">
    <property type="term" value="F:mercury (II) reductase (NADP+) activity"/>
    <property type="evidence" value="ECO:0007669"/>
    <property type="project" value="UniProtKB-EC"/>
</dbReference>
<dbReference type="KEGG" id="mlv:CVS47_00603"/>
<keyword evidence="8" id="KW-0520">NAD</keyword>
<evidence type="ECO:0000256" key="10">
    <source>
        <dbReference type="RuleBase" id="RU003691"/>
    </source>
</evidence>
<dbReference type="PANTHER" id="PTHR43014:SF2">
    <property type="entry name" value="MERCURIC REDUCTASE"/>
    <property type="match status" value="1"/>
</dbReference>
<evidence type="ECO:0000259" key="11">
    <source>
        <dbReference type="Pfam" id="PF02852"/>
    </source>
</evidence>
<dbReference type="Proteomes" id="UP000276888">
    <property type="component" value="Chromosome"/>
</dbReference>
<feature type="domain" description="FAD/NAD(P)-binding" evidence="12">
    <location>
        <begin position="23"/>
        <end position="339"/>
    </location>
</feature>
<keyword evidence="5 10" id="KW-0560">Oxidoreductase</keyword>
<evidence type="ECO:0000256" key="4">
    <source>
        <dbReference type="ARBA" id="ARBA00022857"/>
    </source>
</evidence>
<keyword evidence="6" id="KW-1015">Disulfide bond</keyword>
<keyword evidence="8" id="KW-0547">Nucleotide-binding</keyword>
<dbReference type="Pfam" id="PF02852">
    <property type="entry name" value="Pyr_redox_dim"/>
    <property type="match status" value="1"/>
</dbReference>
<reference evidence="13 14" key="1">
    <citation type="submission" date="2018-08" db="EMBL/GenBank/DDBJ databases">
        <title>Microbacterium lemovicicum sp. nov., a bacterium isolated from a natural uranium-rich soil.</title>
        <authorList>
            <person name="ORTET P."/>
        </authorList>
    </citation>
    <scope>NUCLEOTIDE SEQUENCE [LARGE SCALE GENOMIC DNA]</scope>
    <source>
        <strain evidence="13 14">Viu22</strain>
    </source>
</reference>
<evidence type="ECO:0000256" key="8">
    <source>
        <dbReference type="PIRSR" id="PIRSR000350-3"/>
    </source>
</evidence>
<dbReference type="PIRSF" id="PIRSF000350">
    <property type="entry name" value="Mercury_reductase_MerA"/>
    <property type="match status" value="1"/>
</dbReference>
<evidence type="ECO:0000256" key="6">
    <source>
        <dbReference type="ARBA" id="ARBA00023157"/>
    </source>
</evidence>
<organism evidence="13 14">
    <name type="scientific">Microbacterium lemovicicum</name>
    <dbReference type="NCBI Taxonomy" id="1072463"/>
    <lineage>
        <taxon>Bacteria</taxon>
        <taxon>Bacillati</taxon>
        <taxon>Actinomycetota</taxon>
        <taxon>Actinomycetes</taxon>
        <taxon>Micrococcales</taxon>
        <taxon>Microbacteriaceae</taxon>
        <taxon>Microbacterium</taxon>
    </lineage>
</organism>
<dbReference type="EC" id="1.16.1.1" evidence="13"/>
<evidence type="ECO:0000313" key="13">
    <source>
        <dbReference type="EMBL" id="AZS36005.1"/>
    </source>
</evidence>
<keyword evidence="4" id="KW-0521">NADP</keyword>
<proteinExistence type="inferred from homology"/>
<dbReference type="InterPro" id="IPR001100">
    <property type="entry name" value="Pyr_nuc-diS_OxRdtase"/>
</dbReference>
<keyword evidence="7 10" id="KW-0676">Redox-active center</keyword>
<feature type="disulfide bond" description="Redox-active" evidence="9">
    <location>
        <begin position="59"/>
        <end position="64"/>
    </location>
</feature>
<dbReference type="SUPFAM" id="SSF55424">
    <property type="entry name" value="FAD/NAD-linked reductases, dimerisation (C-terminal) domain"/>
    <property type="match status" value="1"/>
</dbReference>